<sequence length="247" mass="28338">MPSSILDETVDQLTSIIDLCIEEESPLGYFPALYRQVTLNVRKAVQNREFEDNERMEKMVHGFANMYIEAFHQFKRGEKPSLPWKIALESGTVNRIPALMHLILGMNAHINYDLAIASVNTAGSSSIKSFQSDFFKINEILGAMIDSVQESLSRVSLIIWLVDKLFRKGDEKLAGFSMDIARDKAWDMAKIITFCSEEGQNDYLQMRQEKVQSFAEKLLKDTKSVYRWVWKFESGYKPSTIIKSISK</sequence>
<dbReference type="Pfam" id="PF19458">
    <property type="entry name" value="DUF5995"/>
    <property type="match status" value="1"/>
</dbReference>
<comment type="caution">
    <text evidence="1">The sequence shown here is derived from an EMBL/GenBank/DDBJ whole genome shotgun (WGS) entry which is preliminary data.</text>
</comment>
<keyword evidence="2" id="KW-1185">Reference proteome</keyword>
<evidence type="ECO:0000313" key="1">
    <source>
        <dbReference type="EMBL" id="MDR6241838.1"/>
    </source>
</evidence>
<dbReference type="EMBL" id="JAVDQD010000012">
    <property type="protein sequence ID" value="MDR6241838.1"/>
    <property type="molecule type" value="Genomic_DNA"/>
</dbReference>
<evidence type="ECO:0000313" key="2">
    <source>
        <dbReference type="Proteomes" id="UP001185092"/>
    </source>
</evidence>
<protein>
    <submittedName>
        <fullName evidence="1">Uncharacterized protein</fullName>
    </submittedName>
</protein>
<name>A0AAE3XTL0_9BACT</name>
<dbReference type="Proteomes" id="UP001185092">
    <property type="component" value="Unassembled WGS sequence"/>
</dbReference>
<accession>A0AAE3XTL0</accession>
<organism evidence="1 2">
    <name type="scientific">Aureibacter tunicatorum</name>
    <dbReference type="NCBI Taxonomy" id="866807"/>
    <lineage>
        <taxon>Bacteria</taxon>
        <taxon>Pseudomonadati</taxon>
        <taxon>Bacteroidota</taxon>
        <taxon>Cytophagia</taxon>
        <taxon>Cytophagales</taxon>
        <taxon>Persicobacteraceae</taxon>
        <taxon>Aureibacter</taxon>
    </lineage>
</organism>
<gene>
    <name evidence="1" type="ORF">HNQ88_004925</name>
</gene>
<reference evidence="1" key="1">
    <citation type="submission" date="2023-07" db="EMBL/GenBank/DDBJ databases">
        <title>Genomic Encyclopedia of Type Strains, Phase IV (KMG-IV): sequencing the most valuable type-strain genomes for metagenomic binning, comparative biology and taxonomic classification.</title>
        <authorList>
            <person name="Goeker M."/>
        </authorList>
    </citation>
    <scope>NUCLEOTIDE SEQUENCE</scope>
    <source>
        <strain evidence="1">DSM 26174</strain>
    </source>
</reference>
<dbReference type="AlphaFoldDB" id="A0AAE3XTL0"/>
<dbReference type="InterPro" id="IPR046037">
    <property type="entry name" value="DUF5995"/>
</dbReference>
<proteinExistence type="predicted"/>
<dbReference type="RefSeq" id="WP_309942978.1">
    <property type="nucleotide sequence ID" value="NZ_AP025307.1"/>
</dbReference>